<evidence type="ECO:0000313" key="4">
    <source>
        <dbReference type="Proteomes" id="UP000002195"/>
    </source>
</evidence>
<feature type="compositionally biased region" description="Polar residues" evidence="2">
    <location>
        <begin position="69"/>
        <end position="84"/>
    </location>
</feature>
<keyword evidence="1" id="KW-0175">Coiled coil</keyword>
<feature type="compositionally biased region" description="Basic and acidic residues" evidence="2">
    <location>
        <begin position="135"/>
        <end position="152"/>
    </location>
</feature>
<dbReference type="PANTHER" id="PTHR15657:SF1">
    <property type="entry name" value="THYROID TRANSCRIPTION FACTOR 1-ASSOCIATED PROTEIN 26"/>
    <property type="match status" value="1"/>
</dbReference>
<dbReference type="Proteomes" id="UP000002195">
    <property type="component" value="Unassembled WGS sequence"/>
</dbReference>
<dbReference type="GeneID" id="8624453"/>
<feature type="compositionally biased region" description="Low complexity" evidence="2">
    <location>
        <begin position="108"/>
        <end position="120"/>
    </location>
</feature>
<dbReference type="EMBL" id="AAFI02000063">
    <property type="protein sequence ID" value="EAL65354.1"/>
    <property type="molecule type" value="Genomic_DNA"/>
</dbReference>
<protein>
    <recommendedName>
        <fullName evidence="5">rRNA-processing protein FYV7</fullName>
    </recommendedName>
</protein>
<dbReference type="HOGENOM" id="CLU_1067229_0_0_1"/>
<dbReference type="VEuPathDB" id="AmoebaDB:DDB_G0284173"/>
<dbReference type="dictyBase" id="DDB_G0284173"/>
<feature type="compositionally biased region" description="Basic residues" evidence="2">
    <location>
        <begin position="1"/>
        <end position="11"/>
    </location>
</feature>
<dbReference type="InParanoid" id="Q54Q15"/>
<sequence length="261" mass="30772">MSSNRDKKKIFTQRARLGKGEKEDSSRLSIGRFANERNKVYVSKKKIELHNKEKSFKTKYDKFSKKLENNSNMTDIYEQYQDNDPMSRFGVGDDSKYSKLENKKRNNNNKNNKNNNNNNNDEQDENVNNDSDIVQDDKNNKNNNNKEKKNIKSGDGNNLNKNKKDGDNEDDTKKDNSNNNKDKEEPSIQAQFKNAKYQFEKEKKEKQEFFKQMAEKKEKLRKHIHEKNKEKFGSILKKTKKGQPIMSNQINKLLSKIMDNK</sequence>
<reference evidence="3 4" key="1">
    <citation type="journal article" date="2005" name="Nature">
        <title>The genome of the social amoeba Dictyostelium discoideum.</title>
        <authorList>
            <consortium name="The Dictyostelium discoideum Sequencing Consortium"/>
            <person name="Eichinger L."/>
            <person name="Pachebat J.A."/>
            <person name="Glockner G."/>
            <person name="Rajandream M.A."/>
            <person name="Sucgang R."/>
            <person name="Berriman M."/>
            <person name="Song J."/>
            <person name="Olsen R."/>
            <person name="Szafranski K."/>
            <person name="Xu Q."/>
            <person name="Tunggal B."/>
            <person name="Kummerfeld S."/>
            <person name="Madera M."/>
            <person name="Konfortov B.A."/>
            <person name="Rivero F."/>
            <person name="Bankier A.T."/>
            <person name="Lehmann R."/>
            <person name="Hamlin N."/>
            <person name="Davies R."/>
            <person name="Gaudet P."/>
            <person name="Fey P."/>
            <person name="Pilcher K."/>
            <person name="Chen G."/>
            <person name="Saunders D."/>
            <person name="Sodergren E."/>
            <person name="Davis P."/>
            <person name="Kerhornou A."/>
            <person name="Nie X."/>
            <person name="Hall N."/>
            <person name="Anjard C."/>
            <person name="Hemphill L."/>
            <person name="Bason N."/>
            <person name="Farbrother P."/>
            <person name="Desany B."/>
            <person name="Just E."/>
            <person name="Morio T."/>
            <person name="Rost R."/>
            <person name="Churcher C."/>
            <person name="Cooper J."/>
            <person name="Haydock S."/>
            <person name="van Driessche N."/>
            <person name="Cronin A."/>
            <person name="Goodhead I."/>
            <person name="Muzny D."/>
            <person name="Mourier T."/>
            <person name="Pain A."/>
            <person name="Lu M."/>
            <person name="Harper D."/>
            <person name="Lindsay R."/>
            <person name="Hauser H."/>
            <person name="James K."/>
            <person name="Quiles M."/>
            <person name="Madan Babu M."/>
            <person name="Saito T."/>
            <person name="Buchrieser C."/>
            <person name="Wardroper A."/>
            <person name="Felder M."/>
            <person name="Thangavelu M."/>
            <person name="Johnson D."/>
            <person name="Knights A."/>
            <person name="Loulseged H."/>
            <person name="Mungall K."/>
            <person name="Oliver K."/>
            <person name="Price C."/>
            <person name="Quail M.A."/>
            <person name="Urushihara H."/>
            <person name="Hernandez J."/>
            <person name="Rabbinowitsch E."/>
            <person name="Steffen D."/>
            <person name="Sanders M."/>
            <person name="Ma J."/>
            <person name="Kohara Y."/>
            <person name="Sharp S."/>
            <person name="Simmonds M."/>
            <person name="Spiegler S."/>
            <person name="Tivey A."/>
            <person name="Sugano S."/>
            <person name="White B."/>
            <person name="Walker D."/>
            <person name="Woodward J."/>
            <person name="Winckler T."/>
            <person name="Tanaka Y."/>
            <person name="Shaulsky G."/>
            <person name="Schleicher M."/>
            <person name="Weinstock G."/>
            <person name="Rosenthal A."/>
            <person name="Cox E.C."/>
            <person name="Chisholm R.L."/>
            <person name="Gibbs R."/>
            <person name="Loomis W.F."/>
            <person name="Platzer M."/>
            <person name="Kay R.R."/>
            <person name="Williams J."/>
            <person name="Dear P.H."/>
            <person name="Noegel A.A."/>
            <person name="Barrell B."/>
            <person name="Kuspa A."/>
        </authorList>
    </citation>
    <scope>NUCLEOTIDE SEQUENCE [LARGE SCALE GENOMIC DNA]</scope>
    <source>
        <strain evidence="3 4">AX4</strain>
    </source>
</reference>
<dbReference type="PaxDb" id="44689-DDB0185878"/>
<dbReference type="RefSeq" id="XP_638709.1">
    <property type="nucleotide sequence ID" value="XM_633617.1"/>
</dbReference>
<feature type="region of interest" description="Disordered" evidence="2">
    <location>
        <begin position="1"/>
        <end position="27"/>
    </location>
</feature>
<keyword evidence="4" id="KW-1185">Reference proteome</keyword>
<dbReference type="eggNOG" id="ENOG502RHCX">
    <property type="taxonomic scope" value="Eukaryota"/>
</dbReference>
<dbReference type="SMR" id="Q54Q15"/>
<feature type="compositionally biased region" description="Basic and acidic residues" evidence="2">
    <location>
        <begin position="162"/>
        <end position="186"/>
    </location>
</feature>
<dbReference type="FunCoup" id="Q54Q15">
    <property type="interactions" value="877"/>
</dbReference>
<organism evidence="3 4">
    <name type="scientific">Dictyostelium discoideum</name>
    <name type="common">Social amoeba</name>
    <dbReference type="NCBI Taxonomy" id="44689"/>
    <lineage>
        <taxon>Eukaryota</taxon>
        <taxon>Amoebozoa</taxon>
        <taxon>Evosea</taxon>
        <taxon>Eumycetozoa</taxon>
        <taxon>Dictyostelia</taxon>
        <taxon>Dictyosteliales</taxon>
        <taxon>Dictyosteliaceae</taxon>
        <taxon>Dictyostelium</taxon>
    </lineage>
</organism>
<evidence type="ECO:0000313" key="3">
    <source>
        <dbReference type="EMBL" id="EAL65354.1"/>
    </source>
</evidence>
<dbReference type="OMA" id="GQPIMSN"/>
<evidence type="ECO:0000256" key="1">
    <source>
        <dbReference type="SAM" id="Coils"/>
    </source>
</evidence>
<evidence type="ECO:0008006" key="5">
    <source>
        <dbReference type="Google" id="ProtNLM"/>
    </source>
</evidence>
<dbReference type="AlphaFoldDB" id="Q54Q15"/>
<comment type="caution">
    <text evidence="3">The sequence shown here is derived from an EMBL/GenBank/DDBJ whole genome shotgun (WGS) entry which is preliminary data.</text>
</comment>
<dbReference type="KEGG" id="ddi:DDB_G0284173"/>
<dbReference type="Pfam" id="PF08524">
    <property type="entry name" value="rRNA_processing"/>
    <property type="match status" value="1"/>
</dbReference>
<dbReference type="InterPro" id="IPR013730">
    <property type="entry name" value="Fyv7/TAP26"/>
</dbReference>
<feature type="compositionally biased region" description="Basic and acidic residues" evidence="2">
    <location>
        <begin position="91"/>
        <end position="104"/>
    </location>
</feature>
<dbReference type="STRING" id="44689.Q54Q15"/>
<name>Q54Q15_DICDI</name>
<dbReference type="PANTHER" id="PTHR15657">
    <property type="entry name" value="THYROID TRANSCRIPTION FACTOR 1-ASSOCIATED PROTEIN 26"/>
    <property type="match status" value="1"/>
</dbReference>
<feature type="region of interest" description="Disordered" evidence="2">
    <location>
        <begin position="68"/>
        <end position="190"/>
    </location>
</feature>
<feature type="coiled-coil region" evidence="1">
    <location>
        <begin position="199"/>
        <end position="230"/>
    </location>
</feature>
<evidence type="ECO:0000256" key="2">
    <source>
        <dbReference type="SAM" id="MobiDB-lite"/>
    </source>
</evidence>
<accession>Q54Q15</accession>
<gene>
    <name evidence="3" type="ORF">DDB_G0284173</name>
</gene>
<proteinExistence type="predicted"/>